<dbReference type="EMBL" id="JALLAZ020000225">
    <property type="protein sequence ID" value="KAL3800211.1"/>
    <property type="molecule type" value="Genomic_DNA"/>
</dbReference>
<evidence type="ECO:0000313" key="1">
    <source>
        <dbReference type="EMBL" id="KAL3800211.1"/>
    </source>
</evidence>
<dbReference type="Proteomes" id="UP001530315">
    <property type="component" value="Unassembled WGS sequence"/>
</dbReference>
<sequence length="10" mass="1104">ETTASRVEDP</sequence>
<gene>
    <name evidence="1" type="ORF">ACHAW5_001805</name>
</gene>
<protein>
    <submittedName>
        <fullName evidence="1">Uncharacterized protein</fullName>
    </submittedName>
</protein>
<comment type="caution">
    <text evidence="1">The sequence shown here is derived from an EMBL/GenBank/DDBJ whole genome shotgun (WGS) entry which is preliminary data.</text>
</comment>
<evidence type="ECO:0000313" key="2">
    <source>
        <dbReference type="Proteomes" id="UP001530315"/>
    </source>
</evidence>
<keyword evidence="2" id="KW-1185">Reference proteome</keyword>
<proteinExistence type="predicted"/>
<reference evidence="1 2" key="1">
    <citation type="submission" date="2024-10" db="EMBL/GenBank/DDBJ databases">
        <title>Updated reference genomes for cyclostephanoid diatoms.</title>
        <authorList>
            <person name="Roberts W.R."/>
            <person name="Alverson A.J."/>
        </authorList>
    </citation>
    <scope>NUCLEOTIDE SEQUENCE [LARGE SCALE GENOMIC DNA]</scope>
    <source>
        <strain evidence="1 2">AJA276-08</strain>
    </source>
</reference>
<organism evidence="1 2">
    <name type="scientific">Stephanodiscus triporus</name>
    <dbReference type="NCBI Taxonomy" id="2934178"/>
    <lineage>
        <taxon>Eukaryota</taxon>
        <taxon>Sar</taxon>
        <taxon>Stramenopiles</taxon>
        <taxon>Ochrophyta</taxon>
        <taxon>Bacillariophyta</taxon>
        <taxon>Coscinodiscophyceae</taxon>
        <taxon>Thalassiosirophycidae</taxon>
        <taxon>Stephanodiscales</taxon>
        <taxon>Stephanodiscaceae</taxon>
        <taxon>Stephanodiscus</taxon>
    </lineage>
</organism>
<feature type="non-terminal residue" evidence="1">
    <location>
        <position position="1"/>
    </location>
</feature>
<name>A0ABD3QL51_9STRA</name>
<accession>A0ABD3QL51</accession>